<dbReference type="SUPFAM" id="SSF51905">
    <property type="entry name" value="FAD/NAD(P)-binding domain"/>
    <property type="match status" value="1"/>
</dbReference>
<organism evidence="2 3">
    <name type="scientific">Mycena sanguinolenta</name>
    <dbReference type="NCBI Taxonomy" id="230812"/>
    <lineage>
        <taxon>Eukaryota</taxon>
        <taxon>Fungi</taxon>
        <taxon>Dikarya</taxon>
        <taxon>Basidiomycota</taxon>
        <taxon>Agaricomycotina</taxon>
        <taxon>Agaricomycetes</taxon>
        <taxon>Agaricomycetidae</taxon>
        <taxon>Agaricales</taxon>
        <taxon>Marasmiineae</taxon>
        <taxon>Mycenaceae</taxon>
        <taxon>Mycena</taxon>
    </lineage>
</organism>
<protein>
    <recommendedName>
        <fullName evidence="4">FAD/NAD(P)-binding domain-containing protein</fullName>
    </recommendedName>
</protein>
<reference evidence="2" key="1">
    <citation type="submission" date="2020-05" db="EMBL/GenBank/DDBJ databases">
        <title>Mycena genomes resolve the evolution of fungal bioluminescence.</title>
        <authorList>
            <person name="Tsai I.J."/>
        </authorList>
    </citation>
    <scope>NUCLEOTIDE SEQUENCE</scope>
    <source>
        <strain evidence="2">160909Yilan</strain>
    </source>
</reference>
<proteinExistence type="predicted"/>
<evidence type="ECO:0008006" key="4">
    <source>
        <dbReference type="Google" id="ProtNLM"/>
    </source>
</evidence>
<dbReference type="InterPro" id="IPR036188">
    <property type="entry name" value="FAD/NAD-bd_sf"/>
</dbReference>
<dbReference type="Proteomes" id="UP000623467">
    <property type="component" value="Unassembled WGS sequence"/>
</dbReference>
<feature type="chain" id="PRO_5034833734" description="FAD/NAD(P)-binding domain-containing protein" evidence="1">
    <location>
        <begin position="19"/>
        <end position="522"/>
    </location>
</feature>
<dbReference type="Gene3D" id="3.50.50.60">
    <property type="entry name" value="FAD/NAD(P)-binding domain"/>
    <property type="match status" value="1"/>
</dbReference>
<evidence type="ECO:0000256" key="1">
    <source>
        <dbReference type="SAM" id="SignalP"/>
    </source>
</evidence>
<dbReference type="AlphaFoldDB" id="A0A8H6YWS3"/>
<gene>
    <name evidence="2" type="ORF">MSAN_00922600</name>
</gene>
<dbReference type="OrthoDB" id="10051892at2759"/>
<evidence type="ECO:0000313" key="3">
    <source>
        <dbReference type="Proteomes" id="UP000623467"/>
    </source>
</evidence>
<name>A0A8H6YWS3_9AGAR</name>
<sequence length="522" mass="57766">MDTSVWFAVALAIIVASGIIWQKICESPPDWIKELDILGRPRTKKIPGNAIVCGGSISGMMTARILADHFERVIIIDPEIVEEKPKSRILQYNAAHLFLGIFICGARKLWPNFDEEVQAVGCRLAPADLQVHFSGLLLPTPYQAYPSDRLPDTLASRRCTAQHLLYRLFRQHTTSKNINIVPGIVRGLVATDNMQSIQSVTVRQPDGTQISLNDAALVVDCTGTTQAGLKWLKSIGFPLLDGIRAAYTAEMSYATVCFTVTPELELTLPIPGYTSMNQTTCVYGTVAHFAYDSCQFGLMKTDNNTVELVIGNYGDGSVLPRVASDVVPFLSAFRGHKSVPSWFLATIDILCERGNPRFNNVKIPSQSYVRYHLVPEGSLPSNFIAIGDAIQQTNPTYAQGFAKLMLDGIALNATLHAIDSSRPHISRTFSAQFFKKNSVHTNSLWEGTRLHDYGFPGCQPAEGETRATGRLARWFELKLISAGTQDDEVASALWHVRHLYKGEWIILAPTLLWKVLTTPSRF</sequence>
<keyword evidence="1" id="KW-0732">Signal</keyword>
<dbReference type="EMBL" id="JACAZH010000006">
    <property type="protein sequence ID" value="KAF7366647.1"/>
    <property type="molecule type" value="Genomic_DNA"/>
</dbReference>
<accession>A0A8H6YWS3</accession>
<evidence type="ECO:0000313" key="2">
    <source>
        <dbReference type="EMBL" id="KAF7366647.1"/>
    </source>
</evidence>
<comment type="caution">
    <text evidence="2">The sequence shown here is derived from an EMBL/GenBank/DDBJ whole genome shotgun (WGS) entry which is preliminary data.</text>
</comment>
<feature type="signal peptide" evidence="1">
    <location>
        <begin position="1"/>
        <end position="18"/>
    </location>
</feature>
<keyword evidence="3" id="KW-1185">Reference proteome</keyword>